<evidence type="ECO:0000256" key="3">
    <source>
        <dbReference type="ARBA" id="ARBA00022679"/>
    </source>
</evidence>
<evidence type="ECO:0000256" key="4">
    <source>
        <dbReference type="SAM" id="Phobius"/>
    </source>
</evidence>
<name>A0A1B6I1C5_9HEMI</name>
<evidence type="ECO:0000256" key="1">
    <source>
        <dbReference type="ARBA" id="ARBA00009995"/>
    </source>
</evidence>
<feature type="transmembrane region" description="Helical" evidence="4">
    <location>
        <begin position="478"/>
        <end position="501"/>
    </location>
</feature>
<protein>
    <recommendedName>
        <fullName evidence="7">UDP-glucuronosyltransferase</fullName>
    </recommendedName>
</protein>
<keyword evidence="2" id="KW-0328">Glycosyltransferase</keyword>
<proteinExistence type="inferred from homology"/>
<gene>
    <name evidence="6" type="ORF">g.15496</name>
</gene>
<evidence type="ECO:0000313" key="6">
    <source>
        <dbReference type="EMBL" id="JAS80675.1"/>
    </source>
</evidence>
<keyword evidence="3" id="KW-0808">Transferase</keyword>
<dbReference type="Pfam" id="PF00201">
    <property type="entry name" value="UDPGT"/>
    <property type="match status" value="1"/>
</dbReference>
<evidence type="ECO:0000256" key="2">
    <source>
        <dbReference type="ARBA" id="ARBA00022676"/>
    </source>
</evidence>
<dbReference type="SUPFAM" id="SSF53756">
    <property type="entry name" value="UDP-Glycosyltransferase/glycogen phosphorylase"/>
    <property type="match status" value="1"/>
</dbReference>
<dbReference type="FunFam" id="3.40.50.2000:FF:000021">
    <property type="entry name" value="UDP-glucuronosyltransferase"/>
    <property type="match status" value="1"/>
</dbReference>
<dbReference type="Gene3D" id="3.40.50.2000">
    <property type="entry name" value="Glycogen Phosphorylase B"/>
    <property type="match status" value="1"/>
</dbReference>
<keyword evidence="4" id="KW-0812">Transmembrane</keyword>
<comment type="similarity">
    <text evidence="1">Belongs to the UDP-glycosyltransferase family.</text>
</comment>
<dbReference type="InterPro" id="IPR002213">
    <property type="entry name" value="UDP_glucos_trans"/>
</dbReference>
<dbReference type="PANTHER" id="PTHR48043:SF159">
    <property type="entry name" value="EG:EG0003.4 PROTEIN-RELATED"/>
    <property type="match status" value="1"/>
</dbReference>
<keyword evidence="4" id="KW-0472">Membrane</keyword>
<keyword evidence="5" id="KW-0732">Signal</keyword>
<evidence type="ECO:0008006" key="7">
    <source>
        <dbReference type="Google" id="ProtNLM"/>
    </source>
</evidence>
<dbReference type="AlphaFoldDB" id="A0A1B6I1C5"/>
<dbReference type="EMBL" id="GECU01027031">
    <property type="protein sequence ID" value="JAS80675.1"/>
    <property type="molecule type" value="Transcribed_RNA"/>
</dbReference>
<dbReference type="GO" id="GO:0008194">
    <property type="term" value="F:UDP-glycosyltransferase activity"/>
    <property type="evidence" value="ECO:0007669"/>
    <property type="project" value="InterPro"/>
</dbReference>
<dbReference type="CDD" id="cd03784">
    <property type="entry name" value="GT1_Gtf-like"/>
    <property type="match status" value="1"/>
</dbReference>
<keyword evidence="4" id="KW-1133">Transmembrane helix</keyword>
<feature type="chain" id="PRO_5008584723" description="UDP-glucuronosyltransferase" evidence="5">
    <location>
        <begin position="21"/>
        <end position="527"/>
    </location>
</feature>
<organism evidence="6">
    <name type="scientific">Homalodisca liturata</name>
    <dbReference type="NCBI Taxonomy" id="320908"/>
    <lineage>
        <taxon>Eukaryota</taxon>
        <taxon>Metazoa</taxon>
        <taxon>Ecdysozoa</taxon>
        <taxon>Arthropoda</taxon>
        <taxon>Hexapoda</taxon>
        <taxon>Insecta</taxon>
        <taxon>Pterygota</taxon>
        <taxon>Neoptera</taxon>
        <taxon>Paraneoptera</taxon>
        <taxon>Hemiptera</taxon>
        <taxon>Auchenorrhyncha</taxon>
        <taxon>Membracoidea</taxon>
        <taxon>Cicadellidae</taxon>
        <taxon>Cicadellinae</taxon>
        <taxon>Proconiini</taxon>
        <taxon>Homalodisca</taxon>
    </lineage>
</organism>
<evidence type="ECO:0000256" key="5">
    <source>
        <dbReference type="SAM" id="SignalP"/>
    </source>
</evidence>
<dbReference type="PANTHER" id="PTHR48043">
    <property type="entry name" value="EG:EG0003.4 PROTEIN-RELATED"/>
    <property type="match status" value="1"/>
</dbReference>
<accession>A0A1B6I1C5</accession>
<dbReference type="InterPro" id="IPR050271">
    <property type="entry name" value="UDP-glycosyltransferase"/>
</dbReference>
<sequence>MGNSWLSLTLVLGVSGLALSARMLALMTTPGKSHHILQYSVMQALAKRGHQIVVYGHFLPNSPVENITYHVLNSSFIQRTDDWSFQDFKDFCQMSSFFGFAINSLSEVTTLTSEETFRSENIQNLLNSNEKFDVVFVEALLSMESMLVFGHKFKAPVVNFQGIGDWITVDWMAGNSLSVAHIPDRLSFDFTNQMSFMERVRNTVSTTVTLLYYHLFHLPKHQEIIEKYYKDPTMPHITELVGNIALTLTNAYQTLEYPRPYTPNIVPIGGAHISTHTAPLPQDINLFMDDAKNGVIFFSLGTIVPIQIFPREYIQAFLNVFKRLPVKVLWKTNLQNLPDIPQNVKLTKWVPQPSVLAHPNCRLFITHGGLMSQHEVLHAGVPVVAIPFFADQIFNVRFYEHLGVGRILDFWTIDEDSVYKAVTTVLNDQRYQENAKKMSWIVRDQPMSRMDSAVYWIEYVLRHRDTQHLRPASAKLPWYQLWLLDVAAAVLTLLCLSFLILYKVTNWVLSRCFNRRHSKLFSDKKKK</sequence>
<reference evidence="6" key="1">
    <citation type="submission" date="2015-11" db="EMBL/GenBank/DDBJ databases">
        <title>De novo transcriptome assembly of four potential Pierce s Disease insect vectors from Arizona vineyards.</title>
        <authorList>
            <person name="Tassone E.E."/>
        </authorList>
    </citation>
    <scope>NUCLEOTIDE SEQUENCE</scope>
</reference>
<feature type="signal peptide" evidence="5">
    <location>
        <begin position="1"/>
        <end position="20"/>
    </location>
</feature>